<feature type="domain" description="AB hydrolase-1" evidence="1">
    <location>
        <begin position="21"/>
        <end position="237"/>
    </location>
</feature>
<dbReference type="RefSeq" id="WP_138196930.1">
    <property type="nucleotide sequence ID" value="NZ_VCIW01000019.1"/>
</dbReference>
<dbReference type="InterPro" id="IPR000073">
    <property type="entry name" value="AB_hydrolase_1"/>
</dbReference>
<dbReference type="GO" id="GO:0016787">
    <property type="term" value="F:hydrolase activity"/>
    <property type="evidence" value="ECO:0007669"/>
    <property type="project" value="UniProtKB-KW"/>
</dbReference>
<proteinExistence type="predicted"/>
<evidence type="ECO:0000313" key="3">
    <source>
        <dbReference type="Proteomes" id="UP000309676"/>
    </source>
</evidence>
<keyword evidence="3" id="KW-1185">Reference proteome</keyword>
<dbReference type="Pfam" id="PF00561">
    <property type="entry name" value="Abhydrolase_1"/>
    <property type="match status" value="1"/>
</dbReference>
<dbReference type="Proteomes" id="UP000309676">
    <property type="component" value="Unassembled WGS sequence"/>
</dbReference>
<keyword evidence="2" id="KW-0378">Hydrolase</keyword>
<dbReference type="OrthoDB" id="9805423at2"/>
<name>A0A5R9G0D0_9BACL</name>
<reference evidence="2 3" key="1">
    <citation type="submission" date="2019-05" db="EMBL/GenBank/DDBJ databases">
        <authorList>
            <person name="Narsing Rao M.P."/>
            <person name="Li W.J."/>
        </authorList>
    </citation>
    <scope>NUCLEOTIDE SEQUENCE [LARGE SCALE GENOMIC DNA]</scope>
    <source>
        <strain evidence="2 3">SYSU_K30003</strain>
    </source>
</reference>
<dbReference type="PANTHER" id="PTHR46438:SF11">
    <property type="entry name" value="LIPASE-RELATED"/>
    <property type="match status" value="1"/>
</dbReference>
<dbReference type="AlphaFoldDB" id="A0A5R9G0D0"/>
<dbReference type="PANTHER" id="PTHR46438">
    <property type="entry name" value="ALPHA/BETA-HYDROLASES SUPERFAMILY PROTEIN"/>
    <property type="match status" value="1"/>
</dbReference>
<dbReference type="PRINTS" id="PR00111">
    <property type="entry name" value="ABHYDROLASE"/>
</dbReference>
<dbReference type="SUPFAM" id="SSF53474">
    <property type="entry name" value="alpha/beta-Hydrolases"/>
    <property type="match status" value="1"/>
</dbReference>
<dbReference type="EMBL" id="VCIW01000019">
    <property type="protein sequence ID" value="TLS49777.1"/>
    <property type="molecule type" value="Genomic_DNA"/>
</dbReference>
<evidence type="ECO:0000259" key="1">
    <source>
        <dbReference type="Pfam" id="PF00561"/>
    </source>
</evidence>
<dbReference type="InterPro" id="IPR029058">
    <property type="entry name" value="AB_hydrolase_fold"/>
</dbReference>
<protein>
    <submittedName>
        <fullName evidence="2">Alpha/beta hydrolase</fullName>
    </submittedName>
</protein>
<evidence type="ECO:0000313" key="2">
    <source>
        <dbReference type="EMBL" id="TLS49777.1"/>
    </source>
</evidence>
<gene>
    <name evidence="2" type="ORF">FE782_24220</name>
</gene>
<accession>A0A5R9G0D0</accession>
<organism evidence="2 3">
    <name type="scientific">Paenibacillus antri</name>
    <dbReference type="NCBI Taxonomy" id="2582848"/>
    <lineage>
        <taxon>Bacteria</taxon>
        <taxon>Bacillati</taxon>
        <taxon>Bacillota</taxon>
        <taxon>Bacilli</taxon>
        <taxon>Bacillales</taxon>
        <taxon>Paenibacillaceae</taxon>
        <taxon>Paenibacillus</taxon>
    </lineage>
</organism>
<comment type="caution">
    <text evidence="2">The sequence shown here is derived from an EMBL/GenBank/DDBJ whole genome shotgun (WGS) entry which is preliminary data.</text>
</comment>
<dbReference type="Gene3D" id="3.40.50.1820">
    <property type="entry name" value="alpha/beta hydrolase"/>
    <property type="match status" value="1"/>
</dbReference>
<sequence length="255" mass="29054">MNITIDNLQIHYSVKGEGQDVVLLHGWGAELGTFHRIQENLSRFFRVYAIDLPGFGLSSEPPVPWGVEEYTQFVRKFFEQLGISSPILVGHSNGGRISIQYASQYPVKKMILVNSAGIKPKRKPQYYVKVYTYKLVKHVLRLPGLHLYRDRILTYMKGRVGSEDYKNVSGVMQQTLVRVVNTDLRHLLPGIRCSTLLIWGQHDTATPIADAKLMESLLPDAGLAVLNAGHFSYLERPQEFEIIVNKFLENERNNQ</sequence>